<organism evidence="1 2">
    <name type="scientific">Cannabis sativa</name>
    <name type="common">Hemp</name>
    <name type="synonym">Marijuana</name>
    <dbReference type="NCBI Taxonomy" id="3483"/>
    <lineage>
        <taxon>Eukaryota</taxon>
        <taxon>Viridiplantae</taxon>
        <taxon>Streptophyta</taxon>
        <taxon>Embryophyta</taxon>
        <taxon>Tracheophyta</taxon>
        <taxon>Spermatophyta</taxon>
        <taxon>Magnoliopsida</taxon>
        <taxon>eudicotyledons</taxon>
        <taxon>Gunneridae</taxon>
        <taxon>Pentapetalae</taxon>
        <taxon>rosids</taxon>
        <taxon>fabids</taxon>
        <taxon>Rosales</taxon>
        <taxon>Cannabaceae</taxon>
        <taxon>Cannabis</taxon>
    </lineage>
</organism>
<dbReference type="EnsemblPlants" id="evm.model.06.1496">
    <property type="protein sequence ID" value="cds.evm.model.06.1496"/>
    <property type="gene ID" value="evm.TU.06.1496"/>
</dbReference>
<name>A0A803PUR5_CANSA</name>
<protein>
    <submittedName>
        <fullName evidence="1">Uncharacterized protein</fullName>
    </submittedName>
</protein>
<keyword evidence="2" id="KW-1185">Reference proteome</keyword>
<dbReference type="EMBL" id="UZAU01000613">
    <property type="status" value="NOT_ANNOTATED_CDS"/>
    <property type="molecule type" value="Genomic_DNA"/>
</dbReference>
<sequence>MFLPTSIEPASSFLMDEDVWCLQVDAFVVQSEAGFAMFQKSCDQVDEALVAVGCAKVSTVLEGKFRAIALALQVSRDKGINRLCIEMDSKVAATTFKIGVMCNHIGTENVKEYGVKENDGFLLMVCALSRFDISVLSVRQDIGHLDSTPVQINQAAVGVSSENLKKENLGSDYDGCVELSGLLKVTAGYGENVSLSLLSDNNKVLFKQEFQIEKRQLRIASKVPVIATAGSKLENMVFEIVNSDGIVDETFHHEDKTGGLSHMLAIMADWLHIEKFRTIVSRLSFLRIICLKHEPIDCDEEIPRGVVLLFQGGVAPRGYGFPGLGAYAFLGA</sequence>
<reference evidence="1" key="2">
    <citation type="submission" date="2021-03" db="UniProtKB">
        <authorList>
            <consortium name="EnsemblPlants"/>
        </authorList>
    </citation>
    <scope>IDENTIFICATION</scope>
</reference>
<evidence type="ECO:0000313" key="1">
    <source>
        <dbReference type="EnsemblPlants" id="cds.evm.model.06.1496"/>
    </source>
</evidence>
<accession>A0A803PUR5</accession>
<proteinExistence type="predicted"/>
<dbReference type="PANTHER" id="PTHR33566">
    <property type="entry name" value="EN/SPM-LIKE TRANSPOSON-RELATED"/>
    <property type="match status" value="1"/>
</dbReference>
<dbReference type="Gramene" id="evm.model.06.1496">
    <property type="protein sequence ID" value="cds.evm.model.06.1496"/>
    <property type="gene ID" value="evm.TU.06.1496"/>
</dbReference>
<dbReference type="Proteomes" id="UP000596661">
    <property type="component" value="Chromosome 6"/>
</dbReference>
<dbReference type="AlphaFoldDB" id="A0A803PUR5"/>
<reference evidence="1" key="1">
    <citation type="submission" date="2018-11" db="EMBL/GenBank/DDBJ databases">
        <authorList>
            <person name="Grassa J C."/>
        </authorList>
    </citation>
    <scope>NUCLEOTIDE SEQUENCE [LARGE SCALE GENOMIC DNA]</scope>
</reference>
<evidence type="ECO:0000313" key="2">
    <source>
        <dbReference type="Proteomes" id="UP000596661"/>
    </source>
</evidence>
<dbReference type="PANTHER" id="PTHR33566:SF1">
    <property type="entry name" value="EN_SPM-LIKE TRANSPOSON-RELATED"/>
    <property type="match status" value="1"/>
</dbReference>